<dbReference type="InterPro" id="IPR036651">
    <property type="entry name" value="Gln_synt_N_sf"/>
</dbReference>
<dbReference type="PROSITE" id="PS51987">
    <property type="entry name" value="GS_CATALYTIC"/>
    <property type="match status" value="1"/>
</dbReference>
<reference evidence="7" key="1">
    <citation type="submission" date="2013-08" db="EMBL/GenBank/DDBJ databases">
        <authorList>
            <person name="Mendez C."/>
            <person name="Richter M."/>
            <person name="Ferrer M."/>
            <person name="Sanchez J."/>
        </authorList>
    </citation>
    <scope>NUCLEOTIDE SEQUENCE</scope>
</reference>
<feature type="domain" description="GS beta-grasp" evidence="5">
    <location>
        <begin position="14"/>
        <end position="101"/>
    </location>
</feature>
<dbReference type="Pfam" id="PF03951">
    <property type="entry name" value="Gln-synt_N"/>
    <property type="match status" value="1"/>
</dbReference>
<dbReference type="InterPro" id="IPR008146">
    <property type="entry name" value="Gln_synth_cat_dom"/>
</dbReference>
<dbReference type="AlphaFoldDB" id="T1B9L7"/>
<dbReference type="Gene3D" id="3.30.590.10">
    <property type="entry name" value="Glutamine synthetase/guanido kinase, catalytic domain"/>
    <property type="match status" value="1"/>
</dbReference>
<name>T1B9L7_9ZZZZ</name>
<dbReference type="GO" id="GO:0004356">
    <property type="term" value="F:glutamine synthetase activity"/>
    <property type="evidence" value="ECO:0007669"/>
    <property type="project" value="UniProtKB-EC"/>
</dbReference>
<dbReference type="Pfam" id="PF00120">
    <property type="entry name" value="Gln-synt_C"/>
    <property type="match status" value="1"/>
</dbReference>
<gene>
    <name evidence="7" type="ORF">B1B_11482</name>
</gene>
<dbReference type="NCBIfam" id="TIGR00653">
    <property type="entry name" value="GlnA"/>
    <property type="match status" value="1"/>
</dbReference>
<sequence length="478" mass="53530">MPDGGKVLRDLKEAKIRWVELCYTDVLGGFNQVDVPLDTLDAESFVSGVPKLDGSSVRGFREIYESDMLLVPDPRTVAIIPWHPDAGGIARFICDVRLGTMSEPYAHDPRGVARKTEKILADAGYDQSFWGPEIEFFVFDSIELIPSAQGVRDAWGGSGYLINSGETSWQEGPTPAPIRFKEGYHRTAPYDTLIGIRAEASNILADNFHVKMDAHHHEVATAGQSELNVHYDELVPMADHVQDVRYVLKNVAHRHGKIASFMPKPVFGDNGIGMHVNQSLWTKGTNTFFDGNDAYAEVSQTCRYYIGGLLEHSRALCAITNPTTNSYRRLVPGYEAPVFIAWSKANRSANVRIPFYHRGRPTVKRIEYRTPDSAANIYLTEAALALAGLDGIHRKIEPPAPVDHDIYKLTPAKRKELSIRELPGSLGEALDCLASDHEFLKPAFADSLLEAYTDIKREEQLQLNLRPHPYEFYRYMDV</sequence>
<dbReference type="InterPro" id="IPR008147">
    <property type="entry name" value="Gln_synt_N"/>
</dbReference>
<evidence type="ECO:0000256" key="1">
    <source>
        <dbReference type="ARBA" id="ARBA00009897"/>
    </source>
</evidence>
<dbReference type="SMART" id="SM01230">
    <property type="entry name" value="Gln-synt_C"/>
    <property type="match status" value="1"/>
</dbReference>
<reference evidence="7" key="2">
    <citation type="journal article" date="2014" name="ISME J.">
        <title>Microbial stratification in low pH oxic and suboxic macroscopic growths along an acid mine drainage.</title>
        <authorList>
            <person name="Mendez-Garcia C."/>
            <person name="Mesa V."/>
            <person name="Sprenger R.R."/>
            <person name="Richter M."/>
            <person name="Diez M.S."/>
            <person name="Solano J."/>
            <person name="Bargiela R."/>
            <person name="Golyshina O.V."/>
            <person name="Manteca A."/>
            <person name="Ramos J.L."/>
            <person name="Gallego J.R."/>
            <person name="Llorente I."/>
            <person name="Martins Dos Santos V.A."/>
            <person name="Jensen O.N."/>
            <person name="Pelaez A.I."/>
            <person name="Sanchez J."/>
            <person name="Ferrer M."/>
        </authorList>
    </citation>
    <scope>NUCLEOTIDE SEQUENCE</scope>
</reference>
<dbReference type="PROSITE" id="PS51986">
    <property type="entry name" value="GS_BETA_GRASP"/>
    <property type="match status" value="1"/>
</dbReference>
<proteinExistence type="inferred from homology"/>
<dbReference type="Gene3D" id="3.10.20.70">
    <property type="entry name" value="Glutamine synthetase, N-terminal domain"/>
    <property type="match status" value="1"/>
</dbReference>
<dbReference type="SUPFAM" id="SSF55931">
    <property type="entry name" value="Glutamine synthetase/guanido kinase"/>
    <property type="match status" value="1"/>
</dbReference>
<dbReference type="InterPro" id="IPR014746">
    <property type="entry name" value="Gln_synth/guanido_kin_cat_dom"/>
</dbReference>
<evidence type="ECO:0000256" key="3">
    <source>
        <dbReference type="ARBA" id="ARBA00022741"/>
    </source>
</evidence>
<dbReference type="PANTHER" id="PTHR43407">
    <property type="entry name" value="GLUTAMINE SYNTHETASE"/>
    <property type="match status" value="1"/>
</dbReference>
<keyword evidence="2 7" id="KW-0436">Ligase</keyword>
<accession>T1B9L7</accession>
<dbReference type="GO" id="GO:0019740">
    <property type="term" value="P:nitrogen utilization"/>
    <property type="evidence" value="ECO:0007669"/>
    <property type="project" value="TreeGrafter"/>
</dbReference>
<protein>
    <submittedName>
        <fullName evidence="7">Glutamine synthetase, type I</fullName>
        <ecNumber evidence="7">6.3.1.2</ecNumber>
    </submittedName>
</protein>
<feature type="domain" description="GS catalytic" evidence="6">
    <location>
        <begin position="109"/>
        <end position="478"/>
    </location>
</feature>
<keyword evidence="4" id="KW-0067">ATP-binding</keyword>
<evidence type="ECO:0000313" key="7">
    <source>
        <dbReference type="EMBL" id="EQD49729.1"/>
    </source>
</evidence>
<comment type="caution">
    <text evidence="7">The sequence shown here is derived from an EMBL/GenBank/DDBJ whole genome shotgun (WGS) entry which is preliminary data.</text>
</comment>
<comment type="similarity">
    <text evidence="1">Belongs to the glutamine synthetase family.</text>
</comment>
<evidence type="ECO:0000259" key="6">
    <source>
        <dbReference type="PROSITE" id="PS51987"/>
    </source>
</evidence>
<dbReference type="InterPro" id="IPR027302">
    <property type="entry name" value="Gln_synth_N_conserv_site"/>
</dbReference>
<dbReference type="InterPro" id="IPR004809">
    <property type="entry name" value="Gln_synth_I"/>
</dbReference>
<dbReference type="GO" id="GO:0016020">
    <property type="term" value="C:membrane"/>
    <property type="evidence" value="ECO:0007669"/>
    <property type="project" value="TreeGrafter"/>
</dbReference>
<dbReference type="PROSITE" id="PS00180">
    <property type="entry name" value="GLNA_1"/>
    <property type="match status" value="1"/>
</dbReference>
<keyword evidence="3" id="KW-0547">Nucleotide-binding</keyword>
<dbReference type="GO" id="GO:0005524">
    <property type="term" value="F:ATP binding"/>
    <property type="evidence" value="ECO:0007669"/>
    <property type="project" value="UniProtKB-KW"/>
</dbReference>
<dbReference type="EC" id="6.3.1.2" evidence="7"/>
<dbReference type="GO" id="GO:0005737">
    <property type="term" value="C:cytoplasm"/>
    <property type="evidence" value="ECO:0007669"/>
    <property type="project" value="TreeGrafter"/>
</dbReference>
<dbReference type="PANTHER" id="PTHR43407:SF1">
    <property type="entry name" value="LENGSIN"/>
    <property type="match status" value="1"/>
</dbReference>
<dbReference type="SUPFAM" id="SSF54368">
    <property type="entry name" value="Glutamine synthetase, N-terminal domain"/>
    <property type="match status" value="1"/>
</dbReference>
<evidence type="ECO:0000259" key="5">
    <source>
        <dbReference type="PROSITE" id="PS51986"/>
    </source>
</evidence>
<evidence type="ECO:0000256" key="4">
    <source>
        <dbReference type="ARBA" id="ARBA00022840"/>
    </source>
</evidence>
<evidence type="ECO:0000256" key="2">
    <source>
        <dbReference type="ARBA" id="ARBA00022598"/>
    </source>
</evidence>
<organism evidence="7">
    <name type="scientific">mine drainage metagenome</name>
    <dbReference type="NCBI Taxonomy" id="410659"/>
    <lineage>
        <taxon>unclassified sequences</taxon>
        <taxon>metagenomes</taxon>
        <taxon>ecological metagenomes</taxon>
    </lineage>
</organism>
<dbReference type="GO" id="GO:0006542">
    <property type="term" value="P:glutamine biosynthetic process"/>
    <property type="evidence" value="ECO:0007669"/>
    <property type="project" value="InterPro"/>
</dbReference>
<dbReference type="EMBL" id="AUZY01007463">
    <property type="protein sequence ID" value="EQD49729.1"/>
    <property type="molecule type" value="Genomic_DNA"/>
</dbReference>